<dbReference type="Proteomes" id="UP000318711">
    <property type="component" value="Unassembled WGS sequence"/>
</dbReference>
<organism evidence="1 2">
    <name type="scientific">Candidatus Berkelbacteria bacterium Licking1014_2</name>
    <dbReference type="NCBI Taxonomy" id="2017146"/>
    <lineage>
        <taxon>Bacteria</taxon>
        <taxon>Candidatus Berkelbacteria</taxon>
    </lineage>
</organism>
<dbReference type="AlphaFoldDB" id="A0A554LVZ3"/>
<sequence>MAGGSVPVAMAKMGPLDVIKDEKNGLLVNYDQPTGKVIDDFCQQIDRLLKDRELSDRLRQQALVDIKEFSASNCAEKMERLYVDTINNQSAGFPTKIPVHKS</sequence>
<reference evidence="1 2" key="1">
    <citation type="submission" date="2017-07" db="EMBL/GenBank/DDBJ databases">
        <title>Mechanisms for carbon and nitrogen cycling indicate functional differentiation within the Candidate Phyla Radiation.</title>
        <authorList>
            <person name="Danczak R.E."/>
            <person name="Johnston M.D."/>
            <person name="Kenah C."/>
            <person name="Slattery M."/>
            <person name="Wrighton K.C."/>
            <person name="Wilkins M.J."/>
        </authorList>
    </citation>
    <scope>NUCLEOTIDE SEQUENCE [LARGE SCALE GENOMIC DNA]</scope>
    <source>
        <strain evidence="1">Licking1014_2</strain>
    </source>
</reference>
<accession>A0A554LVZ3</accession>
<evidence type="ECO:0008006" key="3">
    <source>
        <dbReference type="Google" id="ProtNLM"/>
    </source>
</evidence>
<name>A0A554LVZ3_9BACT</name>
<protein>
    <recommendedName>
        <fullName evidence="3">Glycosyl transferase family 1 domain-containing protein</fullName>
    </recommendedName>
</protein>
<dbReference type="Gene3D" id="3.40.50.2000">
    <property type="entry name" value="Glycogen Phosphorylase B"/>
    <property type="match status" value="2"/>
</dbReference>
<evidence type="ECO:0000313" key="1">
    <source>
        <dbReference type="EMBL" id="TSC97032.1"/>
    </source>
</evidence>
<dbReference type="EMBL" id="VMGL01000020">
    <property type="protein sequence ID" value="TSC97032.1"/>
    <property type="molecule type" value="Genomic_DNA"/>
</dbReference>
<gene>
    <name evidence="1" type="ORF">CEN88_212</name>
</gene>
<comment type="caution">
    <text evidence="1">The sequence shown here is derived from an EMBL/GenBank/DDBJ whole genome shotgun (WGS) entry which is preliminary data.</text>
</comment>
<dbReference type="SUPFAM" id="SSF53756">
    <property type="entry name" value="UDP-Glycosyltransferase/glycogen phosphorylase"/>
    <property type="match status" value="1"/>
</dbReference>
<proteinExistence type="predicted"/>
<evidence type="ECO:0000313" key="2">
    <source>
        <dbReference type="Proteomes" id="UP000318711"/>
    </source>
</evidence>